<name>A0A6A6CVC8_ZASCE</name>
<evidence type="ECO:0000256" key="5">
    <source>
        <dbReference type="SAM" id="MobiDB-lite"/>
    </source>
</evidence>
<dbReference type="GO" id="GO:0051536">
    <property type="term" value="F:iron-sulfur cluster binding"/>
    <property type="evidence" value="ECO:0007669"/>
    <property type="project" value="UniProtKB-KW"/>
</dbReference>
<dbReference type="InterPro" id="IPR050067">
    <property type="entry name" value="IPM_dehydratase_rel_enz"/>
</dbReference>
<feature type="domain" description="Aconitase/3-isopropylmalate dehydratase large subunit alpha/beta/alpha" evidence="6">
    <location>
        <begin position="216"/>
        <end position="557"/>
    </location>
</feature>
<keyword evidence="2" id="KW-0408">Iron</keyword>
<evidence type="ECO:0000259" key="6">
    <source>
        <dbReference type="Pfam" id="PF00330"/>
    </source>
</evidence>
<proteinExistence type="predicted"/>
<dbReference type="PRINTS" id="PR00415">
    <property type="entry name" value="ACONITASE"/>
</dbReference>
<dbReference type="GO" id="GO:0170034">
    <property type="term" value="P:L-amino acid biosynthetic process"/>
    <property type="evidence" value="ECO:0007669"/>
    <property type="project" value="UniProtKB-ARBA"/>
</dbReference>
<dbReference type="InterPro" id="IPR015931">
    <property type="entry name" value="Acnase/IPM_dHydase_lsu_aba_1/3"/>
</dbReference>
<evidence type="ECO:0000259" key="7">
    <source>
        <dbReference type="Pfam" id="PF00694"/>
    </source>
</evidence>
<dbReference type="InterPro" id="IPR036008">
    <property type="entry name" value="Aconitase_4Fe-4S_dom"/>
</dbReference>
<dbReference type="OrthoDB" id="419183at2759"/>
<dbReference type="PANTHER" id="PTHR43822:SF2">
    <property type="entry name" value="HOMOACONITASE, MITOCHONDRIAL"/>
    <property type="match status" value="1"/>
</dbReference>
<protein>
    <recommendedName>
        <fullName evidence="10">Aconitase/3-isopropylmalate dehydratase large subunit alpha/beta/alpha domain-containing protein</fullName>
    </recommendedName>
</protein>
<dbReference type="GO" id="GO:0170038">
    <property type="term" value="P:proteinogenic amino acid biosynthetic process"/>
    <property type="evidence" value="ECO:0007669"/>
    <property type="project" value="UniProtKB-ARBA"/>
</dbReference>
<dbReference type="Proteomes" id="UP000799537">
    <property type="component" value="Unassembled WGS sequence"/>
</dbReference>
<feature type="domain" description="Aconitase A/isopropylmalate dehydratase small subunit swivel" evidence="7">
    <location>
        <begin position="671"/>
        <end position="728"/>
    </location>
</feature>
<feature type="region of interest" description="Disordered" evidence="5">
    <location>
        <begin position="803"/>
        <end position="824"/>
    </location>
</feature>
<dbReference type="SUPFAM" id="SSF53732">
    <property type="entry name" value="Aconitase iron-sulfur domain"/>
    <property type="match status" value="1"/>
</dbReference>
<evidence type="ECO:0000256" key="4">
    <source>
        <dbReference type="ARBA" id="ARBA00023239"/>
    </source>
</evidence>
<keyword evidence="3" id="KW-0411">Iron-sulfur</keyword>
<keyword evidence="1" id="KW-0479">Metal-binding</keyword>
<evidence type="ECO:0000313" key="8">
    <source>
        <dbReference type="EMBL" id="KAF2169759.1"/>
    </source>
</evidence>
<evidence type="ECO:0008006" key="10">
    <source>
        <dbReference type="Google" id="ProtNLM"/>
    </source>
</evidence>
<evidence type="ECO:0000256" key="1">
    <source>
        <dbReference type="ARBA" id="ARBA00022723"/>
    </source>
</evidence>
<dbReference type="Gene3D" id="3.20.19.10">
    <property type="entry name" value="Aconitase, domain 4"/>
    <property type="match status" value="1"/>
</dbReference>
<dbReference type="Pfam" id="PF00330">
    <property type="entry name" value="Aconitase"/>
    <property type="match status" value="1"/>
</dbReference>
<evidence type="ECO:0000256" key="3">
    <source>
        <dbReference type="ARBA" id="ARBA00023014"/>
    </source>
</evidence>
<dbReference type="GO" id="GO:0016829">
    <property type="term" value="F:lyase activity"/>
    <property type="evidence" value="ECO:0007669"/>
    <property type="project" value="UniProtKB-KW"/>
</dbReference>
<evidence type="ECO:0000256" key="2">
    <source>
        <dbReference type="ARBA" id="ARBA00023004"/>
    </source>
</evidence>
<dbReference type="AlphaFoldDB" id="A0A6A6CVC8"/>
<dbReference type="InterPro" id="IPR015928">
    <property type="entry name" value="Aconitase/3IPM_dehydase_swvl"/>
</dbReference>
<feature type="compositionally biased region" description="Pro residues" evidence="5">
    <location>
        <begin position="595"/>
        <end position="605"/>
    </location>
</feature>
<dbReference type="Gene3D" id="3.30.499.10">
    <property type="entry name" value="Aconitase, domain 3"/>
    <property type="match status" value="2"/>
</dbReference>
<dbReference type="RefSeq" id="XP_033670648.1">
    <property type="nucleotide sequence ID" value="XM_033812037.1"/>
</dbReference>
<dbReference type="GeneID" id="54565309"/>
<keyword evidence="9" id="KW-1185">Reference proteome</keyword>
<dbReference type="Pfam" id="PF00694">
    <property type="entry name" value="Aconitase_C"/>
    <property type="match status" value="1"/>
</dbReference>
<gene>
    <name evidence="8" type="ORF">M409DRAFT_52264</name>
</gene>
<dbReference type="SUPFAM" id="SSF52016">
    <property type="entry name" value="LeuD/IlvD-like"/>
    <property type="match status" value="1"/>
</dbReference>
<evidence type="ECO:0000313" key="9">
    <source>
        <dbReference type="Proteomes" id="UP000799537"/>
    </source>
</evidence>
<keyword evidence="4" id="KW-0456">Lyase</keyword>
<dbReference type="EMBL" id="ML993587">
    <property type="protein sequence ID" value="KAF2169759.1"/>
    <property type="molecule type" value="Genomic_DNA"/>
</dbReference>
<organism evidence="8 9">
    <name type="scientific">Zasmidium cellare ATCC 36951</name>
    <dbReference type="NCBI Taxonomy" id="1080233"/>
    <lineage>
        <taxon>Eukaryota</taxon>
        <taxon>Fungi</taxon>
        <taxon>Dikarya</taxon>
        <taxon>Ascomycota</taxon>
        <taxon>Pezizomycotina</taxon>
        <taxon>Dothideomycetes</taxon>
        <taxon>Dothideomycetidae</taxon>
        <taxon>Mycosphaerellales</taxon>
        <taxon>Mycosphaerellaceae</taxon>
        <taxon>Zasmidium</taxon>
    </lineage>
</organism>
<dbReference type="InterPro" id="IPR000573">
    <property type="entry name" value="AconitaseA/IPMdHydase_ssu_swvl"/>
</dbReference>
<dbReference type="PANTHER" id="PTHR43822">
    <property type="entry name" value="HOMOACONITASE, MITOCHONDRIAL-RELATED"/>
    <property type="match status" value="1"/>
</dbReference>
<sequence length="824" mass="89332">MAIEAGFRSAQEAAQQFHVDLAAILSSRRGIETQEWSSNEGQHATIEDVITAAGQSLRHKGERRRLDADALDDTHNKIISSKSYGGLDIARETIPTTAQYEEILFQTEAHLESVNSQTKSRDFLQVSNGIVQGARPMTLAQKIFTQHALSGIPSGTHGLAVGDVIRAGVDWVLASELSWSSMAQTYEELNDPGIWRNDRFWLAGDHVVHPTITEVPKIKAYIETAEKAKKNFRMTQYQGSNYTIMHTEFVRERAEPGMLIVGSDSHSCSAGAVGCLSIGLGAADVMMTLALGETWFKVPESISIELVGKPLFAISGKDVILHILQELKRNTVAAERIVEFSGEGAQHLSSDARFAICNMCTEFGAITGVFVPDAVTQDYIGRRKRKANKSSSLYFKPDPDAHYAERCKIDLSKVEPTIAVYPEPDNVVPVSDQAGMQLDGVFIGACTTTEEELVLAALVLKAGVQKNLPLAKGNRHYVPGSLPIVERLRELKLLEIYEAAGFTRGPPGCSMCVGLTAEKAGEGETWLSSQNRNFENRMGKGAFGHLSSAVVCAASAFSMKITDPADLLKDLDVEFFNHYRGITDYTLPTPTYSEPQPPADGPSPTPSTTTPTTQAAAQDPISITITSKITTLPDFIDTDALAPGFTLTTCKTDAEFGAHVLCHTHPDFRSKVSNGQRVVVAGHAFGVGSSRENAVSALKGAGVQAVIARSFAFIYGRNQPSLGLLGIIVEEDAFYEVAKEGVGITIDLPGRKIVVGEGNESGEFGFGFSRIEEELLMNRGVTNAYRRYGKGIWEKLTEKKGDGVEGEKAKGGSHEANVDSRLKW</sequence>
<accession>A0A6A6CVC8</accession>
<dbReference type="GO" id="GO:0046872">
    <property type="term" value="F:metal ion binding"/>
    <property type="evidence" value="ECO:0007669"/>
    <property type="project" value="UniProtKB-KW"/>
</dbReference>
<feature type="region of interest" description="Disordered" evidence="5">
    <location>
        <begin position="587"/>
        <end position="619"/>
    </location>
</feature>
<dbReference type="InterPro" id="IPR001030">
    <property type="entry name" value="Acoase/IPM_deHydtase_lsu_aba"/>
</dbReference>
<reference evidence="8" key="1">
    <citation type="journal article" date="2020" name="Stud. Mycol.">
        <title>101 Dothideomycetes genomes: a test case for predicting lifestyles and emergence of pathogens.</title>
        <authorList>
            <person name="Haridas S."/>
            <person name="Albert R."/>
            <person name="Binder M."/>
            <person name="Bloem J."/>
            <person name="Labutti K."/>
            <person name="Salamov A."/>
            <person name="Andreopoulos B."/>
            <person name="Baker S."/>
            <person name="Barry K."/>
            <person name="Bills G."/>
            <person name="Bluhm B."/>
            <person name="Cannon C."/>
            <person name="Castanera R."/>
            <person name="Culley D."/>
            <person name="Daum C."/>
            <person name="Ezra D."/>
            <person name="Gonzalez J."/>
            <person name="Henrissat B."/>
            <person name="Kuo A."/>
            <person name="Liang C."/>
            <person name="Lipzen A."/>
            <person name="Lutzoni F."/>
            <person name="Magnuson J."/>
            <person name="Mondo S."/>
            <person name="Nolan M."/>
            <person name="Ohm R."/>
            <person name="Pangilinan J."/>
            <person name="Park H.-J."/>
            <person name="Ramirez L."/>
            <person name="Alfaro M."/>
            <person name="Sun H."/>
            <person name="Tritt A."/>
            <person name="Yoshinaga Y."/>
            <person name="Zwiers L.-H."/>
            <person name="Turgeon B."/>
            <person name="Goodwin S."/>
            <person name="Spatafora J."/>
            <person name="Crous P."/>
            <person name="Grigoriev I."/>
        </authorList>
    </citation>
    <scope>NUCLEOTIDE SEQUENCE</scope>
    <source>
        <strain evidence="8">ATCC 36951</strain>
    </source>
</reference>
<feature type="compositionally biased region" description="Low complexity" evidence="5">
    <location>
        <begin position="606"/>
        <end position="619"/>
    </location>
</feature>